<keyword evidence="7" id="KW-0812">Transmembrane</keyword>
<dbReference type="InterPro" id="IPR006260">
    <property type="entry name" value="TonB/TolA_C"/>
</dbReference>
<evidence type="ECO:0000256" key="1">
    <source>
        <dbReference type="ARBA" id="ARBA00004383"/>
    </source>
</evidence>
<keyword evidence="11" id="KW-0472">Membrane</keyword>
<dbReference type="PROSITE" id="PS52015">
    <property type="entry name" value="TONB_CTD"/>
    <property type="match status" value="1"/>
</dbReference>
<organism evidence="14 15">
    <name type="scientific">Luteimonas fraxinea</name>
    <dbReference type="NCBI Taxonomy" id="2901869"/>
    <lineage>
        <taxon>Bacteria</taxon>
        <taxon>Pseudomonadati</taxon>
        <taxon>Pseudomonadota</taxon>
        <taxon>Gammaproteobacteria</taxon>
        <taxon>Lysobacterales</taxon>
        <taxon>Lysobacteraceae</taxon>
        <taxon>Luteimonas</taxon>
    </lineage>
</organism>
<proteinExistence type="inferred from homology"/>
<evidence type="ECO:0000313" key="15">
    <source>
        <dbReference type="Proteomes" id="UP001430360"/>
    </source>
</evidence>
<dbReference type="EMBL" id="JAJQKU010000003">
    <property type="protein sequence ID" value="MCD9097535.1"/>
    <property type="molecule type" value="Genomic_DNA"/>
</dbReference>
<gene>
    <name evidence="14" type="ORF">LTT95_11360</name>
</gene>
<keyword evidence="9" id="KW-0653">Protein transport</keyword>
<comment type="subcellular location">
    <subcellularLocation>
        <location evidence="1">Cell inner membrane</location>
        <topology evidence="1">Single-pass membrane protein</topology>
        <orientation evidence="1">Periplasmic side</orientation>
    </subcellularLocation>
</comment>
<keyword evidence="15" id="KW-1185">Reference proteome</keyword>
<keyword evidence="4" id="KW-0813">Transport</keyword>
<name>A0ABS8UF67_9GAMM</name>
<feature type="compositionally biased region" description="Basic and acidic residues" evidence="12">
    <location>
        <begin position="226"/>
        <end position="242"/>
    </location>
</feature>
<comment type="caution">
    <text evidence="14">The sequence shown here is derived from an EMBL/GenBank/DDBJ whole genome shotgun (WGS) entry which is preliminary data.</text>
</comment>
<dbReference type="Proteomes" id="UP001430360">
    <property type="component" value="Unassembled WGS sequence"/>
</dbReference>
<reference evidence="14" key="2">
    <citation type="journal article" date="2022" name="Syst. Appl. Microbiol.">
        <title>Physiological and genomic characterisation of Luteimonas fraxinea sp. nov., a bacterial species associated with trees tolerant to ash dieback.</title>
        <authorList>
            <person name="Ulrich K."/>
            <person name="Becker R."/>
            <person name="Behrendt U."/>
            <person name="Kube M."/>
            <person name="Schneck V."/>
            <person name="Ulrich A."/>
        </authorList>
    </citation>
    <scope>NUCLEOTIDE SEQUENCE</scope>
    <source>
        <strain evidence="14">A1P009</strain>
    </source>
</reference>
<keyword evidence="8" id="KW-0677">Repeat</keyword>
<evidence type="ECO:0000256" key="3">
    <source>
        <dbReference type="ARBA" id="ARBA00022362"/>
    </source>
</evidence>
<dbReference type="InterPro" id="IPR037682">
    <property type="entry name" value="TonB_C"/>
</dbReference>
<evidence type="ECO:0000256" key="5">
    <source>
        <dbReference type="ARBA" id="ARBA00022475"/>
    </source>
</evidence>
<dbReference type="NCBIfam" id="TIGR01352">
    <property type="entry name" value="tonB_Cterm"/>
    <property type="match status" value="1"/>
</dbReference>
<dbReference type="RefSeq" id="WP_232136589.1">
    <property type="nucleotide sequence ID" value="NZ_CP089507.1"/>
</dbReference>
<keyword evidence="5" id="KW-1003">Cell membrane</keyword>
<sequence>MHPWGKMMVSKIPTTRRASSARLAAAVGLACVLAACGRSDEAEAPVAAAPGAVTAQASQQAAARQQAADDAIAGLSVDELRSAGAAAYQESRLYAPAGENAMEYYLALREKQAGDAAASSALIDLLPMSVIATEQSRDRGDYAEARRLLGLIERADSKHPALERLRASIATSEEQAAARVEQQKLTAEQEAQRAQTVERERAAQQQQQQAAAAQQLAQQQTATDQAAREEAARQAAAREEAARPQPARPEPAPQETPAPAPAAPAPAAAPAQLRPLSTPAPRYPADALRAGTSGEVMVEFTVGVDGSVSNARVVRADPPRTFDREALAAVRRWRFEPVPAPVTTRRTIGFAPTAN</sequence>
<dbReference type="Gene3D" id="3.30.2420.10">
    <property type="entry name" value="TonB"/>
    <property type="match status" value="1"/>
</dbReference>
<evidence type="ECO:0000256" key="4">
    <source>
        <dbReference type="ARBA" id="ARBA00022448"/>
    </source>
</evidence>
<protein>
    <recommendedName>
        <fullName evidence="3">Protein TonB</fullName>
    </recommendedName>
</protein>
<dbReference type="PANTHER" id="PTHR33446">
    <property type="entry name" value="PROTEIN TONB-RELATED"/>
    <property type="match status" value="1"/>
</dbReference>
<evidence type="ECO:0000256" key="8">
    <source>
        <dbReference type="ARBA" id="ARBA00022737"/>
    </source>
</evidence>
<feature type="compositionally biased region" description="Low complexity" evidence="12">
    <location>
        <begin position="203"/>
        <end position="225"/>
    </location>
</feature>
<evidence type="ECO:0000256" key="6">
    <source>
        <dbReference type="ARBA" id="ARBA00022519"/>
    </source>
</evidence>
<keyword evidence="10" id="KW-1133">Transmembrane helix</keyword>
<evidence type="ECO:0000259" key="13">
    <source>
        <dbReference type="PROSITE" id="PS52015"/>
    </source>
</evidence>
<dbReference type="PANTHER" id="PTHR33446:SF8">
    <property type="entry name" value="PROTEIN TONB"/>
    <property type="match status" value="1"/>
</dbReference>
<feature type="domain" description="TonB C-terminal" evidence="13">
    <location>
        <begin position="268"/>
        <end position="355"/>
    </location>
</feature>
<feature type="region of interest" description="Disordered" evidence="12">
    <location>
        <begin position="180"/>
        <end position="287"/>
    </location>
</feature>
<evidence type="ECO:0000256" key="9">
    <source>
        <dbReference type="ARBA" id="ARBA00022927"/>
    </source>
</evidence>
<dbReference type="SUPFAM" id="SSF74653">
    <property type="entry name" value="TolA/TonB C-terminal domain"/>
    <property type="match status" value="1"/>
</dbReference>
<feature type="compositionally biased region" description="Pro residues" evidence="12">
    <location>
        <begin position="246"/>
        <end position="264"/>
    </location>
</feature>
<feature type="compositionally biased region" description="Low complexity" evidence="12">
    <location>
        <begin position="186"/>
        <end position="195"/>
    </location>
</feature>
<evidence type="ECO:0000256" key="11">
    <source>
        <dbReference type="ARBA" id="ARBA00023136"/>
    </source>
</evidence>
<evidence type="ECO:0000256" key="2">
    <source>
        <dbReference type="ARBA" id="ARBA00006555"/>
    </source>
</evidence>
<keyword evidence="6" id="KW-0997">Cell inner membrane</keyword>
<evidence type="ECO:0000256" key="7">
    <source>
        <dbReference type="ARBA" id="ARBA00022692"/>
    </source>
</evidence>
<comment type="similarity">
    <text evidence="2">Belongs to the TonB family.</text>
</comment>
<evidence type="ECO:0000256" key="12">
    <source>
        <dbReference type="SAM" id="MobiDB-lite"/>
    </source>
</evidence>
<reference evidence="14" key="1">
    <citation type="submission" date="2021-12" db="EMBL/GenBank/DDBJ databases">
        <authorList>
            <person name="Ulrich A."/>
        </authorList>
    </citation>
    <scope>NUCLEOTIDE SEQUENCE</scope>
    <source>
        <strain evidence="14">A1P009</strain>
    </source>
</reference>
<evidence type="ECO:0000313" key="14">
    <source>
        <dbReference type="EMBL" id="MCD9097535.1"/>
    </source>
</evidence>
<evidence type="ECO:0000256" key="10">
    <source>
        <dbReference type="ARBA" id="ARBA00022989"/>
    </source>
</evidence>
<accession>A0ABS8UF67</accession>
<dbReference type="Pfam" id="PF03544">
    <property type="entry name" value="TonB_C"/>
    <property type="match status" value="1"/>
</dbReference>
<dbReference type="InterPro" id="IPR051045">
    <property type="entry name" value="TonB-dependent_transducer"/>
</dbReference>